<comment type="caution">
    <text evidence="1">The sequence shown here is derived from an EMBL/GenBank/DDBJ whole genome shotgun (WGS) entry which is preliminary data.</text>
</comment>
<dbReference type="EMBL" id="JAINDJ010000002">
    <property type="protein sequence ID" value="KAG9458377.1"/>
    <property type="molecule type" value="Genomic_DNA"/>
</dbReference>
<dbReference type="AlphaFoldDB" id="A0AAV7FB01"/>
<accession>A0AAV7FB01</accession>
<proteinExistence type="predicted"/>
<gene>
    <name evidence="1" type="ORF">H6P81_002885</name>
</gene>
<dbReference type="Proteomes" id="UP000825729">
    <property type="component" value="Unassembled WGS sequence"/>
</dbReference>
<evidence type="ECO:0000313" key="2">
    <source>
        <dbReference type="Proteomes" id="UP000825729"/>
    </source>
</evidence>
<reference evidence="1 2" key="1">
    <citation type="submission" date="2021-07" db="EMBL/GenBank/DDBJ databases">
        <title>The Aristolochia fimbriata genome: insights into angiosperm evolution, floral development and chemical biosynthesis.</title>
        <authorList>
            <person name="Jiao Y."/>
        </authorList>
    </citation>
    <scope>NUCLEOTIDE SEQUENCE [LARGE SCALE GENOMIC DNA]</scope>
    <source>
        <strain evidence="1">IBCAS-2021</strain>
        <tissue evidence="1">Leaf</tissue>
    </source>
</reference>
<sequence length="324" mass="36654">MRIVISVLFEVTLYIYIAVVVDEIIIEFREPSEDPNDISSGEDAWSDPVTNEIEEEEEVEIPLPNMGVPPLEENDEPYPDSWIGEMDMDARYMNTMVPGVDEGNVPPPVGVGVGQRIMSKDALQMYLKDYCIRRHVQFKVLKSGPTVYYVNYGRAWRARNKSLLVVFSGWEESYNLLPQFFKAIKDTKPRTWIRWCGGASAQTVDEYEVAIQNLKEACPEAKAELTEGMSPNQCALAYDGNLSFGKLTINSSESVNSLLKRARSLPIQALASAIFYRMNTWTVNRRDRATQITTRLCPSIDMHLRTALEDARHLHVVAYGGGIF</sequence>
<name>A0AAV7FB01_ARIFI</name>
<protein>
    <submittedName>
        <fullName evidence="1">Uncharacterized protein</fullName>
    </submittedName>
</protein>
<keyword evidence="2" id="KW-1185">Reference proteome</keyword>
<organism evidence="1 2">
    <name type="scientific">Aristolochia fimbriata</name>
    <name type="common">White veined hardy Dutchman's pipe vine</name>
    <dbReference type="NCBI Taxonomy" id="158543"/>
    <lineage>
        <taxon>Eukaryota</taxon>
        <taxon>Viridiplantae</taxon>
        <taxon>Streptophyta</taxon>
        <taxon>Embryophyta</taxon>
        <taxon>Tracheophyta</taxon>
        <taxon>Spermatophyta</taxon>
        <taxon>Magnoliopsida</taxon>
        <taxon>Magnoliidae</taxon>
        <taxon>Piperales</taxon>
        <taxon>Aristolochiaceae</taxon>
        <taxon>Aristolochia</taxon>
    </lineage>
</organism>
<evidence type="ECO:0000313" key="1">
    <source>
        <dbReference type="EMBL" id="KAG9458377.1"/>
    </source>
</evidence>